<protein>
    <submittedName>
        <fullName evidence="1">Uncharacterized protein</fullName>
    </submittedName>
</protein>
<proteinExistence type="predicted"/>
<accession>A0A0N0X8I3</accession>
<gene>
    <name evidence="1" type="ORF">ABJ99_3644</name>
</gene>
<reference evidence="1 2" key="1">
    <citation type="submission" date="2015-07" db="EMBL/GenBank/DDBJ databases">
        <authorList>
            <person name="Noorani M."/>
        </authorList>
    </citation>
    <scope>NUCLEOTIDE SEQUENCE [LARGE SCALE GENOMIC DNA]</scope>
    <source>
        <strain evidence="1 2">0788_9</strain>
    </source>
</reference>
<sequence>MCSGAIRQRLLITLNTAKNLSHGQNAFASKTNERLARESS</sequence>
<dbReference type="PATRIC" id="fig|81035.3.peg.3893"/>
<dbReference type="EMBL" id="LGLN01000071">
    <property type="protein sequence ID" value="KPC26883.1"/>
    <property type="molecule type" value="Genomic_DNA"/>
</dbReference>
<dbReference type="AlphaFoldDB" id="A0A0N0X8I3"/>
<evidence type="ECO:0000313" key="2">
    <source>
        <dbReference type="Proteomes" id="UP000037891"/>
    </source>
</evidence>
<name>A0A0N0X8I3_PSESX</name>
<comment type="caution">
    <text evidence="1">The sequence shown here is derived from an EMBL/GenBank/DDBJ whole genome shotgun (WGS) entry which is preliminary data.</text>
</comment>
<dbReference type="Proteomes" id="UP000037891">
    <property type="component" value="Unassembled WGS sequence"/>
</dbReference>
<reference evidence="1 2" key="2">
    <citation type="submission" date="2015-10" db="EMBL/GenBank/DDBJ databases">
        <title>Comparative genomics and high-throughput reverse genetic screens identify a new phytobacterial MAMP and an Arabidopsis receptor required for immune elicitation.</title>
        <authorList>
            <person name="Mott G.A."/>
            <person name="Thakur S."/>
            <person name="Wang P.W."/>
            <person name="Desveaux D."/>
            <person name="Guttman D.S."/>
        </authorList>
    </citation>
    <scope>NUCLEOTIDE SEQUENCE [LARGE SCALE GENOMIC DNA]</scope>
    <source>
        <strain evidence="1 2">0788_9</strain>
    </source>
</reference>
<evidence type="ECO:0000313" key="1">
    <source>
        <dbReference type="EMBL" id="KPC26883.1"/>
    </source>
</evidence>
<organism evidence="1 2">
    <name type="scientific">Pseudomonas syringae pv. cilantro</name>
    <dbReference type="NCBI Taxonomy" id="81035"/>
    <lineage>
        <taxon>Bacteria</taxon>
        <taxon>Pseudomonadati</taxon>
        <taxon>Pseudomonadota</taxon>
        <taxon>Gammaproteobacteria</taxon>
        <taxon>Pseudomonadales</taxon>
        <taxon>Pseudomonadaceae</taxon>
        <taxon>Pseudomonas</taxon>
        <taxon>Pseudomonas syringae</taxon>
    </lineage>
</organism>